<evidence type="ECO:0000313" key="9">
    <source>
        <dbReference type="Proteomes" id="UP000678499"/>
    </source>
</evidence>
<feature type="region of interest" description="Disordered" evidence="6">
    <location>
        <begin position="617"/>
        <end position="669"/>
    </location>
</feature>
<evidence type="ECO:0000256" key="6">
    <source>
        <dbReference type="SAM" id="MobiDB-lite"/>
    </source>
</evidence>
<dbReference type="SMART" id="SM00355">
    <property type="entry name" value="ZnF_C2H2"/>
    <property type="match status" value="6"/>
</dbReference>
<dbReference type="GO" id="GO:0005634">
    <property type="term" value="C:nucleus"/>
    <property type="evidence" value="ECO:0007669"/>
    <property type="project" value="TreeGrafter"/>
</dbReference>
<feature type="domain" description="C2H2-type" evidence="7">
    <location>
        <begin position="521"/>
        <end position="549"/>
    </location>
</feature>
<proteinExistence type="predicted"/>
<dbReference type="AlphaFoldDB" id="A0A7R9G9Q5"/>
<sequence>MPIASQSSVGCVYQSNLSSTFSTCSFKCREIVSAASRDSKNVCEIGMAPDVEIIELDNDKPSTSGTKRRSTREVETVELEESDYSALGMRRPKRMAAIAATIPISQIFREDEDQSKPRILKQLRDSHPNAVPHSDKSILNSSCFLCRTPAENCMFVSNLGECMTRVTRLKLCDKLKEISSEDLTAHEIIMRADMEVEILCVACENLVQEVDSLEVKLAAAKSSVNTLITNSVTESAVRTSPFLNISRSDYGVFLEGIALGGLSSSGSGNVNELLVKEEIKRTEEAFDGSTFVEKCMSILGKFTELENALNSSVNERTSPSEGKFEEMMPIPNRESFEHLDEKVIKKECLQESTDFKESNFSSNARCSTHKAWPSRRSQIKNIEPEENELSPEGVQRSPDQICRVCGRYFETVKDRLSHERDHDEPPPYICPFCADVHRERIKLKDHVRTVHLAKNPFICTHCGDTFVIKSKLDAHLASLAKIVGRSVLAHESPATFKCDECGKQYRRKRSLNQHKLSHSGFACKACPCVFLDKKAFFEHVWQVHADEEAAKALMKTKVRLSETMPSSQKTVTAEIFATPAVSKEELKLALYSCPYCNVACADTDAFASHMESEHQDMCKNKQEGTPAKKRRKANKTGWPPARVTRLSEQSSSSAEHPEVRDSSVYDFKI</sequence>
<reference evidence="8" key="1">
    <citation type="submission" date="2020-11" db="EMBL/GenBank/DDBJ databases">
        <authorList>
            <person name="Tran Van P."/>
        </authorList>
    </citation>
    <scope>NUCLEOTIDE SEQUENCE</scope>
</reference>
<feature type="domain" description="C2H2-type" evidence="7">
    <location>
        <begin position="496"/>
        <end position="520"/>
    </location>
</feature>
<evidence type="ECO:0000256" key="4">
    <source>
        <dbReference type="ARBA" id="ARBA00022833"/>
    </source>
</evidence>
<dbReference type="PANTHER" id="PTHR24379">
    <property type="entry name" value="KRAB AND ZINC FINGER DOMAIN-CONTAINING"/>
    <property type="match status" value="1"/>
</dbReference>
<dbReference type="PROSITE" id="PS50157">
    <property type="entry name" value="ZINC_FINGER_C2H2_2"/>
    <property type="match status" value="4"/>
</dbReference>
<organism evidence="8">
    <name type="scientific">Notodromas monacha</name>
    <dbReference type="NCBI Taxonomy" id="399045"/>
    <lineage>
        <taxon>Eukaryota</taxon>
        <taxon>Metazoa</taxon>
        <taxon>Ecdysozoa</taxon>
        <taxon>Arthropoda</taxon>
        <taxon>Crustacea</taxon>
        <taxon>Oligostraca</taxon>
        <taxon>Ostracoda</taxon>
        <taxon>Podocopa</taxon>
        <taxon>Podocopida</taxon>
        <taxon>Cypridocopina</taxon>
        <taxon>Cypridoidea</taxon>
        <taxon>Cyprididae</taxon>
        <taxon>Notodromas</taxon>
    </lineage>
</organism>
<keyword evidence="2" id="KW-0677">Repeat</keyword>
<dbReference type="GO" id="GO:0008270">
    <property type="term" value="F:zinc ion binding"/>
    <property type="evidence" value="ECO:0007669"/>
    <property type="project" value="UniProtKB-KW"/>
</dbReference>
<dbReference type="InterPro" id="IPR013087">
    <property type="entry name" value="Znf_C2H2_type"/>
</dbReference>
<evidence type="ECO:0000259" key="7">
    <source>
        <dbReference type="PROSITE" id="PS50157"/>
    </source>
</evidence>
<dbReference type="SUPFAM" id="SSF57667">
    <property type="entry name" value="beta-beta-alpha zinc fingers"/>
    <property type="match status" value="2"/>
</dbReference>
<dbReference type="PANTHER" id="PTHR24379:SF127">
    <property type="entry name" value="BLOODY FINGERS-RELATED"/>
    <property type="match status" value="1"/>
</dbReference>
<protein>
    <recommendedName>
        <fullName evidence="7">C2H2-type domain-containing protein</fullName>
    </recommendedName>
</protein>
<feature type="domain" description="C2H2-type" evidence="7">
    <location>
        <begin position="400"/>
        <end position="427"/>
    </location>
</feature>
<dbReference type="EMBL" id="OA882277">
    <property type="protein sequence ID" value="CAD7274360.1"/>
    <property type="molecule type" value="Genomic_DNA"/>
</dbReference>
<keyword evidence="9" id="KW-1185">Reference proteome</keyword>
<dbReference type="GO" id="GO:0000981">
    <property type="term" value="F:DNA-binding transcription factor activity, RNA polymerase II-specific"/>
    <property type="evidence" value="ECO:0007669"/>
    <property type="project" value="TreeGrafter"/>
</dbReference>
<dbReference type="Pfam" id="PF00096">
    <property type="entry name" value="zf-C2H2"/>
    <property type="match status" value="1"/>
</dbReference>
<dbReference type="Gene3D" id="3.30.160.60">
    <property type="entry name" value="Classic Zinc Finger"/>
    <property type="match status" value="2"/>
</dbReference>
<evidence type="ECO:0000313" key="8">
    <source>
        <dbReference type="EMBL" id="CAD7274360.1"/>
    </source>
</evidence>
<dbReference type="EMBL" id="CAJPEX010000240">
    <property type="protein sequence ID" value="CAG0914512.1"/>
    <property type="molecule type" value="Genomic_DNA"/>
</dbReference>
<evidence type="ECO:0000256" key="2">
    <source>
        <dbReference type="ARBA" id="ARBA00022737"/>
    </source>
</evidence>
<evidence type="ECO:0000256" key="3">
    <source>
        <dbReference type="ARBA" id="ARBA00022771"/>
    </source>
</evidence>
<name>A0A7R9G9Q5_9CRUS</name>
<dbReference type="OrthoDB" id="8685330at2759"/>
<keyword evidence="4" id="KW-0862">Zinc</keyword>
<keyword evidence="1" id="KW-0479">Metal-binding</keyword>
<gene>
    <name evidence="8" type="ORF">NMOB1V02_LOCUS2195</name>
</gene>
<evidence type="ECO:0000256" key="5">
    <source>
        <dbReference type="PROSITE-ProRule" id="PRU00042"/>
    </source>
</evidence>
<dbReference type="GO" id="GO:0000977">
    <property type="term" value="F:RNA polymerase II transcription regulatory region sequence-specific DNA binding"/>
    <property type="evidence" value="ECO:0007669"/>
    <property type="project" value="TreeGrafter"/>
</dbReference>
<feature type="domain" description="C2H2-type" evidence="7">
    <location>
        <begin position="428"/>
        <end position="456"/>
    </location>
</feature>
<evidence type="ECO:0000256" key="1">
    <source>
        <dbReference type="ARBA" id="ARBA00022723"/>
    </source>
</evidence>
<dbReference type="Proteomes" id="UP000678499">
    <property type="component" value="Unassembled WGS sequence"/>
</dbReference>
<feature type="compositionally biased region" description="Basic and acidic residues" evidence="6">
    <location>
        <begin position="655"/>
        <end position="669"/>
    </location>
</feature>
<dbReference type="InterPro" id="IPR036236">
    <property type="entry name" value="Znf_C2H2_sf"/>
</dbReference>
<dbReference type="PROSITE" id="PS00028">
    <property type="entry name" value="ZINC_FINGER_C2H2_1"/>
    <property type="match status" value="4"/>
</dbReference>
<keyword evidence="3 5" id="KW-0863">Zinc-finger</keyword>
<accession>A0A7R9G9Q5</accession>